<reference evidence="2" key="1">
    <citation type="submission" date="2014-09" db="EMBL/GenBank/DDBJ databases">
        <authorList>
            <person name="Magalhaes I.L.F."/>
            <person name="Oliveira U."/>
            <person name="Santos F.R."/>
            <person name="Vidigal T.H.D.A."/>
            <person name="Brescovit A.D."/>
            <person name="Santos A.J."/>
        </authorList>
    </citation>
    <scope>NUCLEOTIDE SEQUENCE</scope>
    <source>
        <tissue evidence="2">Shoot tissue taken approximately 20 cm above the soil surface</tissue>
    </source>
</reference>
<feature type="region of interest" description="Disordered" evidence="1">
    <location>
        <begin position="53"/>
        <end position="81"/>
    </location>
</feature>
<evidence type="ECO:0000256" key="1">
    <source>
        <dbReference type="SAM" id="MobiDB-lite"/>
    </source>
</evidence>
<feature type="compositionally biased region" description="Basic and acidic residues" evidence="1">
    <location>
        <begin position="70"/>
        <end position="81"/>
    </location>
</feature>
<accession>A0A0A9FQ46</accession>
<organism evidence="2">
    <name type="scientific">Arundo donax</name>
    <name type="common">Giant reed</name>
    <name type="synonym">Donax arundinaceus</name>
    <dbReference type="NCBI Taxonomy" id="35708"/>
    <lineage>
        <taxon>Eukaryota</taxon>
        <taxon>Viridiplantae</taxon>
        <taxon>Streptophyta</taxon>
        <taxon>Embryophyta</taxon>
        <taxon>Tracheophyta</taxon>
        <taxon>Spermatophyta</taxon>
        <taxon>Magnoliopsida</taxon>
        <taxon>Liliopsida</taxon>
        <taxon>Poales</taxon>
        <taxon>Poaceae</taxon>
        <taxon>PACMAD clade</taxon>
        <taxon>Arundinoideae</taxon>
        <taxon>Arundineae</taxon>
        <taxon>Arundo</taxon>
    </lineage>
</organism>
<dbReference type="EMBL" id="GBRH01184512">
    <property type="protein sequence ID" value="JAE13384.1"/>
    <property type="molecule type" value="Transcribed_RNA"/>
</dbReference>
<proteinExistence type="predicted"/>
<dbReference type="AlphaFoldDB" id="A0A0A9FQ46"/>
<protein>
    <submittedName>
        <fullName evidence="2">Uncharacterized protein</fullName>
    </submittedName>
</protein>
<name>A0A0A9FQ46_ARUDO</name>
<reference evidence="2" key="2">
    <citation type="journal article" date="2015" name="Data Brief">
        <title>Shoot transcriptome of the giant reed, Arundo donax.</title>
        <authorList>
            <person name="Barrero R.A."/>
            <person name="Guerrero F.D."/>
            <person name="Moolhuijzen P."/>
            <person name="Goolsby J.A."/>
            <person name="Tidwell J."/>
            <person name="Bellgard S.E."/>
            <person name="Bellgard M.I."/>
        </authorList>
    </citation>
    <scope>NUCLEOTIDE SEQUENCE</scope>
    <source>
        <tissue evidence="2">Shoot tissue taken approximately 20 cm above the soil surface</tissue>
    </source>
</reference>
<evidence type="ECO:0000313" key="2">
    <source>
        <dbReference type="EMBL" id="JAE13384.1"/>
    </source>
</evidence>
<sequence length="81" mass="8980">MHSVQHSMSFLLAAKFNAPTNTTIFIFPPKKITHAHTHPQIMYRSISSSTLPHGGVNFKKKQETGQAKLMDSKNDELTGGD</sequence>